<comment type="caution">
    <text evidence="1">The sequence shown here is derived from an EMBL/GenBank/DDBJ whole genome shotgun (WGS) entry which is preliminary data.</text>
</comment>
<name>A0A2H6KI77_9APIC</name>
<accession>A0A2H6KI77</accession>
<proteinExistence type="predicted"/>
<organism evidence="1 2">
    <name type="scientific">Babesia ovata</name>
    <dbReference type="NCBI Taxonomy" id="189622"/>
    <lineage>
        <taxon>Eukaryota</taxon>
        <taxon>Sar</taxon>
        <taxon>Alveolata</taxon>
        <taxon>Apicomplexa</taxon>
        <taxon>Aconoidasida</taxon>
        <taxon>Piroplasmida</taxon>
        <taxon>Babesiidae</taxon>
        <taxon>Babesia</taxon>
    </lineage>
</organism>
<evidence type="ECO:0000313" key="1">
    <source>
        <dbReference type="EMBL" id="GBE62679.1"/>
    </source>
</evidence>
<dbReference type="EMBL" id="BDSA01000006">
    <property type="protein sequence ID" value="GBE62679.1"/>
    <property type="molecule type" value="Genomic_DNA"/>
</dbReference>
<evidence type="ECO:0000313" key="2">
    <source>
        <dbReference type="Proteomes" id="UP000236319"/>
    </source>
</evidence>
<dbReference type="VEuPathDB" id="PiroplasmaDB:BOVATA_041720"/>
<gene>
    <name evidence="1" type="ORF">BOVATA_041720</name>
</gene>
<sequence length="252" mass="28958">MSAEKKEYAENWLGLCTPFTCLNRKERPTDEYQEKINAGMTVTKVSAESNDSLNRLASIFEGLFRLDRQVIQLKAREAFVKSCLTDGEQFNIKIIAKGIHNVDELTMQMVKEHNIDKESVVEILNGLKLPQRSKLTDAVKTITYHLINKLSSIQHDLDDSLREYDSFHNASIDEYEHMRRRFFDLTLKRKKNENGIDFSVSKSDFMFIVNSKNCKMVDIIFSLLDDDENGAIDWGAFELNSGRILSDAKGFV</sequence>
<dbReference type="Proteomes" id="UP000236319">
    <property type="component" value="Unassembled WGS sequence"/>
</dbReference>
<dbReference type="OrthoDB" id="363593at2759"/>
<reference evidence="1 2" key="1">
    <citation type="journal article" date="2017" name="BMC Genomics">
        <title>Whole-genome assembly of Babesia ovata and comparative genomics between closely related pathogens.</title>
        <authorList>
            <person name="Yamagishi J."/>
            <person name="Asada M."/>
            <person name="Hakimi H."/>
            <person name="Tanaka T.Q."/>
            <person name="Sugimoto C."/>
            <person name="Kawazu S."/>
        </authorList>
    </citation>
    <scope>NUCLEOTIDE SEQUENCE [LARGE SCALE GENOMIC DNA]</scope>
    <source>
        <strain evidence="1 2">Miyake</strain>
    </source>
</reference>
<dbReference type="RefSeq" id="XP_028868922.1">
    <property type="nucleotide sequence ID" value="XM_029013089.1"/>
</dbReference>
<dbReference type="AlphaFoldDB" id="A0A2H6KI77"/>
<protein>
    <submittedName>
        <fullName evidence="1">Diguanylate phosphodiesterase, putative</fullName>
    </submittedName>
</protein>
<dbReference type="GeneID" id="39876449"/>
<keyword evidence="2" id="KW-1185">Reference proteome</keyword>